<evidence type="ECO:0000313" key="1">
    <source>
        <dbReference type="EMBL" id="MFC3120529.1"/>
    </source>
</evidence>
<proteinExistence type="predicted"/>
<reference evidence="2" key="1">
    <citation type="journal article" date="2019" name="Int. J. Syst. Evol. Microbiol.">
        <title>The Global Catalogue of Microorganisms (GCM) 10K type strain sequencing project: providing services to taxonomists for standard genome sequencing and annotation.</title>
        <authorList>
            <consortium name="The Broad Institute Genomics Platform"/>
            <consortium name="The Broad Institute Genome Sequencing Center for Infectious Disease"/>
            <person name="Wu L."/>
            <person name="Ma J."/>
        </authorList>
    </citation>
    <scope>NUCLEOTIDE SEQUENCE [LARGE SCALE GENOMIC DNA]</scope>
    <source>
        <strain evidence="2">KCTC 52473</strain>
    </source>
</reference>
<comment type="caution">
    <text evidence="1">The sequence shown here is derived from an EMBL/GenBank/DDBJ whole genome shotgun (WGS) entry which is preliminary data.</text>
</comment>
<dbReference type="EMBL" id="JBHRSW010000005">
    <property type="protein sequence ID" value="MFC3120529.1"/>
    <property type="molecule type" value="Genomic_DNA"/>
</dbReference>
<protein>
    <submittedName>
        <fullName evidence="1">YfcL family protein</fullName>
    </submittedName>
</protein>
<evidence type="ECO:0000313" key="2">
    <source>
        <dbReference type="Proteomes" id="UP001595478"/>
    </source>
</evidence>
<sequence>MVLAQAFEQYLQKKEAFLDKFIDCGSDQELFAASYIHGHLSVVAAQVFDLQDGEIDRETIDQYTKRFCEALYTSIDTAIDKKELDDEDAADVNTMLCQLLDLDQRIT</sequence>
<gene>
    <name evidence="1" type="ORF">ACFOHL_02740</name>
</gene>
<dbReference type="RefSeq" id="WP_376918668.1">
    <property type="nucleotide sequence ID" value="NZ_JBHRSW010000005.1"/>
</dbReference>
<dbReference type="InterPro" id="IPR014987">
    <property type="entry name" value="UPF_YfcL"/>
</dbReference>
<accession>A0ABV7FJR4</accession>
<dbReference type="Proteomes" id="UP001595478">
    <property type="component" value="Unassembled WGS sequence"/>
</dbReference>
<name>A0ABV7FJR4_9ALTE</name>
<dbReference type="Pfam" id="PF08891">
    <property type="entry name" value="YfcL"/>
    <property type="match status" value="1"/>
</dbReference>
<organism evidence="1 2">
    <name type="scientific">Agaribacter flavus</name>
    <dbReference type="NCBI Taxonomy" id="1902781"/>
    <lineage>
        <taxon>Bacteria</taxon>
        <taxon>Pseudomonadati</taxon>
        <taxon>Pseudomonadota</taxon>
        <taxon>Gammaproteobacteria</taxon>
        <taxon>Alteromonadales</taxon>
        <taxon>Alteromonadaceae</taxon>
        <taxon>Agaribacter</taxon>
    </lineage>
</organism>
<keyword evidence="2" id="KW-1185">Reference proteome</keyword>